<protein>
    <submittedName>
        <fullName evidence="1">Uncharacterized protein</fullName>
    </submittedName>
</protein>
<dbReference type="AlphaFoldDB" id="W9QWF9"/>
<evidence type="ECO:0000313" key="1">
    <source>
        <dbReference type="EMBL" id="EXB44923.1"/>
    </source>
</evidence>
<accession>W9QWF9</accession>
<organism evidence="1 2">
    <name type="scientific">Morus notabilis</name>
    <dbReference type="NCBI Taxonomy" id="981085"/>
    <lineage>
        <taxon>Eukaryota</taxon>
        <taxon>Viridiplantae</taxon>
        <taxon>Streptophyta</taxon>
        <taxon>Embryophyta</taxon>
        <taxon>Tracheophyta</taxon>
        <taxon>Spermatophyta</taxon>
        <taxon>Magnoliopsida</taxon>
        <taxon>eudicotyledons</taxon>
        <taxon>Gunneridae</taxon>
        <taxon>Pentapetalae</taxon>
        <taxon>rosids</taxon>
        <taxon>fabids</taxon>
        <taxon>Rosales</taxon>
        <taxon>Moraceae</taxon>
        <taxon>Moreae</taxon>
        <taxon>Morus</taxon>
    </lineage>
</organism>
<dbReference type="Proteomes" id="UP000030645">
    <property type="component" value="Unassembled WGS sequence"/>
</dbReference>
<evidence type="ECO:0000313" key="2">
    <source>
        <dbReference type="Proteomes" id="UP000030645"/>
    </source>
</evidence>
<dbReference type="EMBL" id="KE343883">
    <property type="protein sequence ID" value="EXB44923.1"/>
    <property type="molecule type" value="Genomic_DNA"/>
</dbReference>
<keyword evidence="2" id="KW-1185">Reference proteome</keyword>
<proteinExistence type="predicted"/>
<sequence>MRDTPSNSDALEALVPAICNKMPFQISTAPTERAIAAKHPAKDRDRQICSPLVEGRSLRTGMAKTNMFPTSCPSMWPA</sequence>
<reference evidence="2" key="1">
    <citation type="submission" date="2013-01" db="EMBL/GenBank/DDBJ databases">
        <title>Draft Genome Sequence of a Mulberry Tree, Morus notabilis C.K. Schneid.</title>
        <authorList>
            <person name="He N."/>
            <person name="Zhao S."/>
        </authorList>
    </citation>
    <scope>NUCLEOTIDE SEQUENCE</scope>
</reference>
<gene>
    <name evidence="1" type="ORF">L484_026511</name>
</gene>
<name>W9QWF9_9ROSA</name>